<dbReference type="PANTHER" id="PTHR14375:SF2">
    <property type="entry name" value="SIMILAR TO RIKEN CDNA 4931414P19"/>
    <property type="match status" value="1"/>
</dbReference>
<accession>A0AAQ5X2Z0</accession>
<evidence type="ECO:0000256" key="1">
    <source>
        <dbReference type="SAM" id="Coils"/>
    </source>
</evidence>
<dbReference type="RefSeq" id="XP_054869320.1">
    <property type="nucleotide sequence ID" value="XM_055013345.1"/>
</dbReference>
<evidence type="ECO:0000313" key="4">
    <source>
        <dbReference type="Proteomes" id="UP001501940"/>
    </source>
</evidence>
<reference evidence="3 4" key="1">
    <citation type="submission" date="2022-01" db="EMBL/GenBank/DDBJ databases">
        <title>A chromosome-scale genome assembly of the false clownfish, Amphiprion ocellaris.</title>
        <authorList>
            <person name="Ryu T."/>
        </authorList>
    </citation>
    <scope>NUCLEOTIDE SEQUENCE [LARGE SCALE GENOMIC DNA]</scope>
</reference>
<dbReference type="RefSeq" id="XP_054869321.1">
    <property type="nucleotide sequence ID" value="XM_055013346.1"/>
</dbReference>
<feature type="region of interest" description="Disordered" evidence="2">
    <location>
        <begin position="1"/>
        <end position="26"/>
    </location>
</feature>
<dbReference type="InterPro" id="IPR028101">
    <property type="entry name" value="DUF4616"/>
</dbReference>
<reference evidence="3" key="2">
    <citation type="submission" date="2025-08" db="UniProtKB">
        <authorList>
            <consortium name="Ensembl"/>
        </authorList>
    </citation>
    <scope>IDENTIFICATION</scope>
</reference>
<protein>
    <submittedName>
        <fullName evidence="3">Uncharacterized protein</fullName>
    </submittedName>
</protein>
<dbReference type="KEGG" id="aoce:118470259"/>
<proteinExistence type="predicted"/>
<evidence type="ECO:0000313" key="3">
    <source>
        <dbReference type="Ensembl" id="ENSAOCP00000035297.1"/>
    </source>
</evidence>
<keyword evidence="4" id="KW-1185">Reference proteome</keyword>
<dbReference type="Proteomes" id="UP001501940">
    <property type="component" value="Chromosome 9"/>
</dbReference>
<dbReference type="Pfam" id="PF15394">
    <property type="entry name" value="DUF4616"/>
    <property type="match status" value="1"/>
</dbReference>
<keyword evidence="1" id="KW-0175">Coiled coil</keyword>
<organism evidence="3 4">
    <name type="scientific">Amphiprion ocellaris</name>
    <name type="common">Clown anemonefish</name>
    <dbReference type="NCBI Taxonomy" id="80972"/>
    <lineage>
        <taxon>Eukaryota</taxon>
        <taxon>Metazoa</taxon>
        <taxon>Chordata</taxon>
        <taxon>Craniata</taxon>
        <taxon>Vertebrata</taxon>
        <taxon>Euteleostomi</taxon>
        <taxon>Actinopterygii</taxon>
        <taxon>Neopterygii</taxon>
        <taxon>Teleostei</taxon>
        <taxon>Neoteleostei</taxon>
        <taxon>Acanthomorphata</taxon>
        <taxon>Ovalentaria</taxon>
        <taxon>Pomacentridae</taxon>
        <taxon>Amphiprion</taxon>
    </lineage>
</organism>
<feature type="compositionally biased region" description="Polar residues" evidence="2">
    <location>
        <begin position="1"/>
        <end position="13"/>
    </location>
</feature>
<dbReference type="AlphaFoldDB" id="A0AAQ5X2Z0"/>
<evidence type="ECO:0000256" key="2">
    <source>
        <dbReference type="SAM" id="MobiDB-lite"/>
    </source>
</evidence>
<reference evidence="3" key="3">
    <citation type="submission" date="2025-09" db="UniProtKB">
        <authorList>
            <consortium name="Ensembl"/>
        </authorList>
    </citation>
    <scope>IDENTIFICATION</scope>
</reference>
<name>A0AAQ5X2Z0_AMPOC</name>
<dbReference type="GeneTree" id="ENSGT00940000182042"/>
<feature type="coiled-coil region" evidence="1">
    <location>
        <begin position="28"/>
        <end position="77"/>
    </location>
</feature>
<dbReference type="GeneID" id="118470259"/>
<dbReference type="PANTHER" id="PTHR14375">
    <property type="entry name" value="SIMILAR TO RIKEN CDNA 4931414P19"/>
    <property type="match status" value="1"/>
</dbReference>
<dbReference type="Ensembl" id="ENSAOCT00000059689.1">
    <property type="protein sequence ID" value="ENSAOCP00000035297.1"/>
    <property type="gene ID" value="ENSAOCG00000027238.1"/>
</dbReference>
<sequence>MTERNPSSDSPQTPEHDRLVPESPATDTENLLSAINGLSRQIAQMEQKLEQKLDQYLASSEVREQRLQQRMAAMEAKLNRFSSGEGVKRKRRVHCPRIAETVRRLHNSEGNTMRYEPEQGLSSPRNEAVTTYLVKSLTASPHLEFVEADVFLSACKTYFETLRRNFRYSQPDMADQAEALKSSARNRQRRKRLLDSRKTVLAPDEMDLWKGITIDMMSDEEDGSVDGVCGRIVRPPSFRSQELTDLCAALQARLDADMKYTSSHRRRLQCGEPSDRMMPNKYDPAAAKRHFKPDLLPKLLASSWE</sequence>